<gene>
    <name evidence="1" type="ORF">ATL17_1689</name>
</gene>
<comment type="caution">
    <text evidence="1">The sequence shown here is derived from an EMBL/GenBank/DDBJ whole genome shotgun (WGS) entry which is preliminary data.</text>
</comment>
<dbReference type="InterPro" id="IPR029063">
    <property type="entry name" value="SAM-dependent_MTases_sf"/>
</dbReference>
<evidence type="ECO:0000313" key="1">
    <source>
        <dbReference type="EMBL" id="TDQ63682.1"/>
    </source>
</evidence>
<proteinExistence type="predicted"/>
<sequence>MKTTKGEAINKALDEVDRAARLLELQTQLCPQMGSHWSLHSNIFRDRIALSRLLYLDHLYQQIIQVPGIICEFGVQWGGSLTTLMNLRGMYEPYNYSRAIVGFDTFQGFAGTGDKDGQTFEDGDYATIKDYEAILAELLALHEENSPLPHIKKHELVKGDVSKTIAPWLASNEHAVIAMAIFDMDIYQPTKDALNAIKHRLVKGSLLVFDELNCTAFPGETTAVAEVFGLENLKLRRHPHQPFCSWAIWGE</sequence>
<keyword evidence="1" id="KW-0808">Transferase</keyword>
<accession>A0A4R6VNA2</accession>
<dbReference type="GO" id="GO:0032259">
    <property type="term" value="P:methylation"/>
    <property type="evidence" value="ECO:0007669"/>
    <property type="project" value="UniProtKB-KW"/>
</dbReference>
<dbReference type="RefSeq" id="WP_133572348.1">
    <property type="nucleotide sequence ID" value="NZ_SNYR01000002.1"/>
</dbReference>
<keyword evidence="2" id="KW-1185">Reference proteome</keyword>
<protein>
    <submittedName>
        <fullName evidence="1">Macrocin-O-methyltransferase TylF</fullName>
    </submittedName>
</protein>
<organism evidence="1 2">
    <name type="scientific">Maritalea mobilis</name>
    <dbReference type="NCBI Taxonomy" id="483324"/>
    <lineage>
        <taxon>Bacteria</taxon>
        <taxon>Pseudomonadati</taxon>
        <taxon>Pseudomonadota</taxon>
        <taxon>Alphaproteobacteria</taxon>
        <taxon>Hyphomicrobiales</taxon>
        <taxon>Devosiaceae</taxon>
        <taxon>Maritalea</taxon>
    </lineage>
</organism>
<reference evidence="1 2" key="1">
    <citation type="submission" date="2019-03" db="EMBL/GenBank/DDBJ databases">
        <title>Genomic Encyclopedia of Type Strains, Phase III (KMG-III): the genomes of soil and plant-associated and newly described type strains.</title>
        <authorList>
            <person name="Whitman W."/>
        </authorList>
    </citation>
    <scope>NUCLEOTIDE SEQUENCE [LARGE SCALE GENOMIC DNA]</scope>
    <source>
        <strain evidence="1 2">CGMCC 1.7002</strain>
    </source>
</reference>
<dbReference type="PANTHER" id="PTHR40036">
    <property type="entry name" value="MACROCIN O-METHYLTRANSFERASE"/>
    <property type="match status" value="1"/>
</dbReference>
<dbReference type="Gene3D" id="3.40.50.150">
    <property type="entry name" value="Vaccinia Virus protein VP39"/>
    <property type="match status" value="1"/>
</dbReference>
<dbReference type="AlphaFoldDB" id="A0A4R6VNA2"/>
<dbReference type="GO" id="GO:0008168">
    <property type="term" value="F:methyltransferase activity"/>
    <property type="evidence" value="ECO:0007669"/>
    <property type="project" value="UniProtKB-KW"/>
</dbReference>
<dbReference type="Proteomes" id="UP000295391">
    <property type="component" value="Unassembled WGS sequence"/>
</dbReference>
<dbReference type="EMBL" id="SNYR01000002">
    <property type="protein sequence ID" value="TDQ63682.1"/>
    <property type="molecule type" value="Genomic_DNA"/>
</dbReference>
<dbReference type="Pfam" id="PF05711">
    <property type="entry name" value="TylF"/>
    <property type="match status" value="1"/>
</dbReference>
<dbReference type="OrthoDB" id="9811332at2"/>
<keyword evidence="1" id="KW-0489">Methyltransferase</keyword>
<name>A0A4R6VNA2_9HYPH</name>
<dbReference type="PANTHER" id="PTHR40036:SF1">
    <property type="entry name" value="MACROCIN O-METHYLTRANSFERASE"/>
    <property type="match status" value="1"/>
</dbReference>
<evidence type="ECO:0000313" key="2">
    <source>
        <dbReference type="Proteomes" id="UP000295391"/>
    </source>
</evidence>
<dbReference type="InterPro" id="IPR008884">
    <property type="entry name" value="TylF_MeTrfase"/>
</dbReference>